<evidence type="ECO:0000313" key="5">
    <source>
        <dbReference type="EMBL" id="NIR74647.1"/>
    </source>
</evidence>
<proteinExistence type="predicted"/>
<dbReference type="InterPro" id="IPR003439">
    <property type="entry name" value="ABC_transporter-like_ATP-bd"/>
</dbReference>
<dbReference type="CDD" id="cd03230">
    <property type="entry name" value="ABC_DR_subfamily_A"/>
    <property type="match status" value="1"/>
</dbReference>
<dbReference type="EMBL" id="JAACAK010000046">
    <property type="protein sequence ID" value="NIR74647.1"/>
    <property type="molecule type" value="Genomic_DNA"/>
</dbReference>
<dbReference type="GO" id="GO:0005524">
    <property type="term" value="F:ATP binding"/>
    <property type="evidence" value="ECO:0007669"/>
    <property type="project" value="UniProtKB-KW"/>
</dbReference>
<evidence type="ECO:0000259" key="4">
    <source>
        <dbReference type="PROSITE" id="PS50893"/>
    </source>
</evidence>
<feature type="domain" description="ABC transporter" evidence="4">
    <location>
        <begin position="5"/>
        <end position="231"/>
    </location>
</feature>
<dbReference type="InterPro" id="IPR003593">
    <property type="entry name" value="AAA+_ATPase"/>
</dbReference>
<dbReference type="InterPro" id="IPR027417">
    <property type="entry name" value="P-loop_NTPase"/>
</dbReference>
<keyword evidence="2" id="KW-0547">Nucleotide-binding</keyword>
<evidence type="ECO:0000256" key="1">
    <source>
        <dbReference type="ARBA" id="ARBA00022448"/>
    </source>
</evidence>
<dbReference type="Proteomes" id="UP000702544">
    <property type="component" value="Unassembled WGS sequence"/>
</dbReference>
<reference evidence="5 6" key="1">
    <citation type="submission" date="2020-01" db="EMBL/GenBank/DDBJ databases">
        <title>Genomes assembled from Gulf of Kutch pelagic sediment metagenomes.</title>
        <authorList>
            <person name="Chandrashekar M."/>
            <person name="Mahajan M.S."/>
            <person name="Dave K.J."/>
            <person name="Vatsa P."/>
            <person name="Nathani N.M."/>
        </authorList>
    </citation>
    <scope>NUCLEOTIDE SEQUENCE [LARGE SCALE GENOMIC DNA]</scope>
    <source>
        <strain evidence="5">KS3-K002</strain>
    </source>
</reference>
<protein>
    <submittedName>
        <fullName evidence="5">ABC transporter ATP-binding protein</fullName>
    </submittedName>
</protein>
<keyword evidence="3 5" id="KW-0067">ATP-binding</keyword>
<dbReference type="PANTHER" id="PTHR42939:SF1">
    <property type="entry name" value="ABC TRANSPORTER ATP-BINDING PROTEIN ALBC-RELATED"/>
    <property type="match status" value="1"/>
</dbReference>
<dbReference type="Gene3D" id="3.40.50.300">
    <property type="entry name" value="P-loop containing nucleotide triphosphate hydrolases"/>
    <property type="match status" value="1"/>
</dbReference>
<dbReference type="InterPro" id="IPR051782">
    <property type="entry name" value="ABC_Transporter_VariousFunc"/>
</dbReference>
<organism evidence="5 6">
    <name type="scientific">Candidatus Kutchimonas denitrificans</name>
    <dbReference type="NCBI Taxonomy" id="3056748"/>
    <lineage>
        <taxon>Bacteria</taxon>
        <taxon>Pseudomonadati</taxon>
        <taxon>Gemmatimonadota</taxon>
        <taxon>Gemmatimonadia</taxon>
        <taxon>Candidatus Palauibacterales</taxon>
        <taxon>Candidatus Palauibacteraceae</taxon>
        <taxon>Candidatus Kutchimonas</taxon>
    </lineage>
</organism>
<dbReference type="AlphaFoldDB" id="A0AAE4Z8X0"/>
<dbReference type="SUPFAM" id="SSF52540">
    <property type="entry name" value="P-loop containing nucleoside triphosphate hydrolases"/>
    <property type="match status" value="1"/>
</dbReference>
<comment type="caution">
    <text evidence="5">The sequence shown here is derived from an EMBL/GenBank/DDBJ whole genome shotgun (WGS) entry which is preliminary data.</text>
</comment>
<keyword evidence="1" id="KW-0813">Transport</keyword>
<accession>A0AAE4Z8X0</accession>
<sequence length="304" mass="33868">MSHAIETRGLGYRAGKRFEIRDLELRIPQGSIYGFLGANGSGKTTTMHLVLGLLRADRGTIEVLGHEIPEDVVRVNARTGFVPERPHLYRSLTIDETLGYESAFYSHWDAGRASQLIDAFGLDRDRRVGRLSKGETGQLMVLLALARSPELLVLDEPTDGLDPVVRRDILAALLDYVSQREATVFISSHLVHELERVCDWVGVIDDGRMVAEMPMQVFKEGIKRLRVTDAPEVIGDPPFEILGRERTDGLSGAEVWVVRGWEAPMKGYFGDIGANLRETIDLDLEEGFVELLRTARASRGEEVS</sequence>
<dbReference type="PROSITE" id="PS50893">
    <property type="entry name" value="ABC_TRANSPORTER_2"/>
    <property type="match status" value="1"/>
</dbReference>
<evidence type="ECO:0000256" key="2">
    <source>
        <dbReference type="ARBA" id="ARBA00022741"/>
    </source>
</evidence>
<dbReference type="PANTHER" id="PTHR42939">
    <property type="entry name" value="ABC TRANSPORTER ATP-BINDING PROTEIN ALBC-RELATED"/>
    <property type="match status" value="1"/>
</dbReference>
<name>A0AAE4Z8X0_9BACT</name>
<dbReference type="Pfam" id="PF00005">
    <property type="entry name" value="ABC_tran"/>
    <property type="match status" value="1"/>
</dbReference>
<evidence type="ECO:0000256" key="3">
    <source>
        <dbReference type="ARBA" id="ARBA00022840"/>
    </source>
</evidence>
<gene>
    <name evidence="5" type="ORF">GWO12_05985</name>
</gene>
<dbReference type="GO" id="GO:0016887">
    <property type="term" value="F:ATP hydrolysis activity"/>
    <property type="evidence" value="ECO:0007669"/>
    <property type="project" value="InterPro"/>
</dbReference>
<dbReference type="SMART" id="SM00382">
    <property type="entry name" value="AAA"/>
    <property type="match status" value="1"/>
</dbReference>
<evidence type="ECO:0000313" key="6">
    <source>
        <dbReference type="Proteomes" id="UP000702544"/>
    </source>
</evidence>